<dbReference type="InterPro" id="IPR009057">
    <property type="entry name" value="Homeodomain-like_sf"/>
</dbReference>
<proteinExistence type="predicted"/>
<dbReference type="InterPro" id="IPR050624">
    <property type="entry name" value="HTH-type_Tx_Regulator"/>
</dbReference>
<dbReference type="InterPro" id="IPR001647">
    <property type="entry name" value="HTH_TetR"/>
</dbReference>
<dbReference type="SUPFAM" id="SSF46689">
    <property type="entry name" value="Homeodomain-like"/>
    <property type="match status" value="1"/>
</dbReference>
<dbReference type="EMBL" id="JADIMM010000015">
    <property type="protein sequence ID" value="MBO8456730.1"/>
    <property type="molecule type" value="Genomic_DNA"/>
</dbReference>
<dbReference type="Gene3D" id="1.10.357.10">
    <property type="entry name" value="Tetracycline Repressor, domain 2"/>
    <property type="match status" value="1"/>
</dbReference>
<dbReference type="PANTHER" id="PTHR43479">
    <property type="entry name" value="ACREF/ENVCD OPERON REPRESSOR-RELATED"/>
    <property type="match status" value="1"/>
</dbReference>
<dbReference type="GO" id="GO:0003677">
    <property type="term" value="F:DNA binding"/>
    <property type="evidence" value="ECO:0007669"/>
    <property type="project" value="UniProtKB-UniRule"/>
</dbReference>
<reference evidence="4" key="2">
    <citation type="journal article" date="2021" name="PeerJ">
        <title>Extensive microbial diversity within the chicken gut microbiome revealed by metagenomics and culture.</title>
        <authorList>
            <person name="Gilroy R."/>
            <person name="Ravi A."/>
            <person name="Getino M."/>
            <person name="Pursley I."/>
            <person name="Horton D.L."/>
            <person name="Alikhan N.F."/>
            <person name="Baker D."/>
            <person name="Gharbi K."/>
            <person name="Hall N."/>
            <person name="Watson M."/>
            <person name="Adriaenssens E.M."/>
            <person name="Foster-Nyarko E."/>
            <person name="Jarju S."/>
            <person name="Secka A."/>
            <person name="Antonio M."/>
            <person name="Oren A."/>
            <person name="Chaudhuri R.R."/>
            <person name="La Ragione R."/>
            <person name="Hildebrand F."/>
            <person name="Pallen M.J."/>
        </authorList>
    </citation>
    <scope>NUCLEOTIDE SEQUENCE</scope>
    <source>
        <strain evidence="4">10532</strain>
    </source>
</reference>
<comment type="caution">
    <text evidence="4">The sequence shown here is derived from an EMBL/GenBank/DDBJ whole genome shotgun (WGS) entry which is preliminary data.</text>
</comment>
<evidence type="ECO:0000313" key="5">
    <source>
        <dbReference type="Proteomes" id="UP000823638"/>
    </source>
</evidence>
<reference evidence="4" key="1">
    <citation type="submission" date="2020-10" db="EMBL/GenBank/DDBJ databases">
        <authorList>
            <person name="Gilroy R."/>
        </authorList>
    </citation>
    <scope>NUCLEOTIDE SEQUENCE</scope>
    <source>
        <strain evidence="4">10532</strain>
    </source>
</reference>
<keyword evidence="1 2" id="KW-0238">DNA-binding</keyword>
<feature type="DNA-binding region" description="H-T-H motif" evidence="2">
    <location>
        <begin position="29"/>
        <end position="48"/>
    </location>
</feature>
<accession>A0A9D9HN43</accession>
<protein>
    <submittedName>
        <fullName evidence="4">TetR/AcrR family transcriptional regulator</fullName>
    </submittedName>
</protein>
<organism evidence="4 5">
    <name type="scientific">Candidatus Gallitreponema excrementavium</name>
    <dbReference type="NCBI Taxonomy" id="2840840"/>
    <lineage>
        <taxon>Bacteria</taxon>
        <taxon>Pseudomonadati</taxon>
        <taxon>Spirochaetota</taxon>
        <taxon>Spirochaetia</taxon>
        <taxon>Spirochaetales</taxon>
        <taxon>Candidatus Gallitreponema</taxon>
    </lineage>
</organism>
<evidence type="ECO:0000256" key="1">
    <source>
        <dbReference type="ARBA" id="ARBA00023125"/>
    </source>
</evidence>
<name>A0A9D9HN43_9SPIR</name>
<sequence>MDLREKKTLRNIKNAFFELRKEKNIERIKVKEICEKAEISKATFYLHYSNIYDLSETLQKEVITSILDSIPNPEKIYSNYVEFTKKLLEAFYQQEENISVLFSGSQLSVLPTAIEKEIKTFVYSLLPQKKEDPYFNILLSYHIQGSYYAYIRNGHKFGKDFTQKAIKKISEIFYSLCEY</sequence>
<dbReference type="AlphaFoldDB" id="A0A9D9HN43"/>
<dbReference type="PANTHER" id="PTHR43479:SF7">
    <property type="entry name" value="TETR-FAMILY TRANSCRIPTIONAL REGULATOR"/>
    <property type="match status" value="1"/>
</dbReference>
<evidence type="ECO:0000256" key="2">
    <source>
        <dbReference type="PROSITE-ProRule" id="PRU00335"/>
    </source>
</evidence>
<feature type="domain" description="HTH tetR-type" evidence="3">
    <location>
        <begin position="6"/>
        <end position="66"/>
    </location>
</feature>
<evidence type="ECO:0000259" key="3">
    <source>
        <dbReference type="PROSITE" id="PS50977"/>
    </source>
</evidence>
<dbReference type="Proteomes" id="UP000823638">
    <property type="component" value="Unassembled WGS sequence"/>
</dbReference>
<gene>
    <name evidence="4" type="ORF">IAA81_00690</name>
</gene>
<evidence type="ECO:0000313" key="4">
    <source>
        <dbReference type="EMBL" id="MBO8456730.1"/>
    </source>
</evidence>
<dbReference type="PROSITE" id="PS50977">
    <property type="entry name" value="HTH_TETR_2"/>
    <property type="match status" value="1"/>
</dbReference>